<gene>
    <name evidence="12" type="ORF">HNP21_003950</name>
</gene>
<evidence type="ECO:0000313" key="13">
    <source>
        <dbReference type="Proteomes" id="UP000543174"/>
    </source>
</evidence>
<dbReference type="InterPro" id="IPR005467">
    <property type="entry name" value="His_kinase_dom"/>
</dbReference>
<evidence type="ECO:0000256" key="4">
    <source>
        <dbReference type="ARBA" id="ARBA00022679"/>
    </source>
</evidence>
<evidence type="ECO:0000256" key="7">
    <source>
        <dbReference type="ARBA" id="ARBA00022840"/>
    </source>
</evidence>
<dbReference type="Proteomes" id="UP000543174">
    <property type="component" value="Unassembled WGS sequence"/>
</dbReference>
<dbReference type="GO" id="GO:0006355">
    <property type="term" value="P:regulation of DNA-templated transcription"/>
    <property type="evidence" value="ECO:0007669"/>
    <property type="project" value="InterPro"/>
</dbReference>
<name>A0A7W3ND80_PRIAR</name>
<feature type="domain" description="PAC" evidence="11">
    <location>
        <begin position="129"/>
        <end position="181"/>
    </location>
</feature>
<dbReference type="CDD" id="cd00075">
    <property type="entry name" value="HATPase"/>
    <property type="match status" value="1"/>
</dbReference>
<dbReference type="PROSITE" id="PS50112">
    <property type="entry name" value="PAS"/>
    <property type="match status" value="1"/>
</dbReference>
<dbReference type="GO" id="GO:0005524">
    <property type="term" value="F:ATP binding"/>
    <property type="evidence" value="ECO:0007669"/>
    <property type="project" value="UniProtKB-KW"/>
</dbReference>
<evidence type="ECO:0000313" key="12">
    <source>
        <dbReference type="EMBL" id="MBA9040840.1"/>
    </source>
</evidence>
<proteinExistence type="predicted"/>
<accession>A0A7W3ND80</accession>
<dbReference type="EMBL" id="JACJHT010000003">
    <property type="protein sequence ID" value="MBA9040840.1"/>
    <property type="molecule type" value="Genomic_DNA"/>
</dbReference>
<reference evidence="12" key="1">
    <citation type="submission" date="2020-08" db="EMBL/GenBank/DDBJ databases">
        <title>Functional genomics of gut bacteria from endangered species of beetles.</title>
        <authorList>
            <person name="Carlos-Shanley C."/>
        </authorList>
    </citation>
    <scope>NUCLEOTIDE SEQUENCE [LARGE SCALE GENOMIC DNA]</scope>
    <source>
        <strain evidence="12">S00060</strain>
    </source>
</reference>
<dbReference type="PROSITE" id="PS50109">
    <property type="entry name" value="HIS_KIN"/>
    <property type="match status" value="1"/>
</dbReference>
<dbReference type="PRINTS" id="PR00344">
    <property type="entry name" value="BCTRLSENSOR"/>
</dbReference>
<dbReference type="Gene3D" id="1.10.287.130">
    <property type="match status" value="1"/>
</dbReference>
<evidence type="ECO:0000256" key="2">
    <source>
        <dbReference type="ARBA" id="ARBA00012438"/>
    </source>
</evidence>
<dbReference type="InterPro" id="IPR013767">
    <property type="entry name" value="PAS_fold"/>
</dbReference>
<dbReference type="NCBIfam" id="TIGR00229">
    <property type="entry name" value="sensory_box"/>
    <property type="match status" value="1"/>
</dbReference>
<keyword evidence="6 12" id="KW-0418">Kinase</keyword>
<keyword evidence="5" id="KW-0547">Nucleotide-binding</keyword>
<dbReference type="PANTHER" id="PTHR43065:SF34">
    <property type="entry name" value="SPORULATION KINASE A"/>
    <property type="match status" value="1"/>
</dbReference>
<dbReference type="GO" id="GO:0000155">
    <property type="term" value="F:phosphorelay sensor kinase activity"/>
    <property type="evidence" value="ECO:0007669"/>
    <property type="project" value="InterPro"/>
</dbReference>
<comment type="catalytic activity">
    <reaction evidence="1">
        <text>ATP + protein L-histidine = ADP + protein N-phospho-L-histidine.</text>
        <dbReference type="EC" id="2.7.13.3"/>
    </reaction>
</comment>
<dbReference type="InterPro" id="IPR036097">
    <property type="entry name" value="HisK_dim/P_sf"/>
</dbReference>
<dbReference type="InterPro" id="IPR035965">
    <property type="entry name" value="PAS-like_dom_sf"/>
</dbReference>
<evidence type="ECO:0000256" key="6">
    <source>
        <dbReference type="ARBA" id="ARBA00022777"/>
    </source>
</evidence>
<dbReference type="InterPro" id="IPR004358">
    <property type="entry name" value="Sig_transdc_His_kin-like_C"/>
</dbReference>
<dbReference type="CDD" id="cd00082">
    <property type="entry name" value="HisKA"/>
    <property type="match status" value="1"/>
</dbReference>
<dbReference type="SUPFAM" id="SSF47384">
    <property type="entry name" value="Homodimeric domain of signal transducing histidine kinase"/>
    <property type="match status" value="1"/>
</dbReference>
<dbReference type="SMART" id="SM00086">
    <property type="entry name" value="PAC"/>
    <property type="match status" value="1"/>
</dbReference>
<keyword evidence="7" id="KW-0067">ATP-binding</keyword>
<dbReference type="SUPFAM" id="SSF55874">
    <property type="entry name" value="ATPase domain of HSP90 chaperone/DNA topoisomerase II/histidine kinase"/>
    <property type="match status" value="1"/>
</dbReference>
<evidence type="ECO:0000259" key="9">
    <source>
        <dbReference type="PROSITE" id="PS50109"/>
    </source>
</evidence>
<dbReference type="InterPro" id="IPR001610">
    <property type="entry name" value="PAC"/>
</dbReference>
<dbReference type="SMART" id="SM00387">
    <property type="entry name" value="HATPase_c"/>
    <property type="match status" value="1"/>
</dbReference>
<sequence>MHRSDWSDSMPVCPSCNYKEDYNFCRMCGTQVRHTFANQEDQPFYPLKDRIITDDNEPKHQAILSHTHDLVCAITEDGIYEYASPSYAKTLGVYPDELIGQHVLINAYPEDKHIISTTLANMSKTKDASTFEYRKFHVNGTIVLLECKGAPIITSTGEIEGFVFVSRDVTEKRQAEKKIRNSEKLSVIGHLAASIAHEVRNPLTTIKGFVQLFSETQQPKKTMIYRDLIQHELSQIEHIITEFMSLAKQEYVYTDNLVITDLLDEVLKQFEPVTGVKNIRIFRHYPKEHPLLVSGQKTQLNQVFIHIIQNAIDSMESGGKLAVSIEKSARETLCIVIKDNGCGIDSKRIPHIGEPFYTTKERGIGLGLTICNKIINEHNGFFHVSSEKNDGTSITITLPMKTTELYVVEA</sequence>
<dbReference type="SMART" id="SM00091">
    <property type="entry name" value="PAS"/>
    <property type="match status" value="1"/>
</dbReference>
<dbReference type="Pfam" id="PF02518">
    <property type="entry name" value="HATPase_c"/>
    <property type="match status" value="1"/>
</dbReference>
<dbReference type="Gene3D" id="3.30.450.20">
    <property type="entry name" value="PAS domain"/>
    <property type="match status" value="1"/>
</dbReference>
<protein>
    <recommendedName>
        <fullName evidence="2">histidine kinase</fullName>
        <ecNumber evidence="2">2.7.13.3</ecNumber>
    </recommendedName>
</protein>
<keyword evidence="4 12" id="KW-0808">Transferase</keyword>
<dbReference type="Pfam" id="PF00512">
    <property type="entry name" value="HisKA"/>
    <property type="match status" value="1"/>
</dbReference>
<evidence type="ECO:0000259" key="10">
    <source>
        <dbReference type="PROSITE" id="PS50112"/>
    </source>
</evidence>
<dbReference type="SUPFAM" id="SSF55785">
    <property type="entry name" value="PYP-like sensor domain (PAS domain)"/>
    <property type="match status" value="1"/>
</dbReference>
<dbReference type="Gene3D" id="3.30.565.10">
    <property type="entry name" value="Histidine kinase-like ATPase, C-terminal domain"/>
    <property type="match status" value="1"/>
</dbReference>
<dbReference type="InterPro" id="IPR000014">
    <property type="entry name" value="PAS"/>
</dbReference>
<feature type="domain" description="Histidine kinase" evidence="9">
    <location>
        <begin position="194"/>
        <end position="402"/>
    </location>
</feature>
<dbReference type="SMART" id="SM00388">
    <property type="entry name" value="HisKA"/>
    <property type="match status" value="1"/>
</dbReference>
<dbReference type="Pfam" id="PF00989">
    <property type="entry name" value="PAS"/>
    <property type="match status" value="1"/>
</dbReference>
<comment type="caution">
    <text evidence="12">The sequence shown here is derived from an EMBL/GenBank/DDBJ whole genome shotgun (WGS) entry which is preliminary data.</text>
</comment>
<evidence type="ECO:0000256" key="8">
    <source>
        <dbReference type="ARBA" id="ARBA00023012"/>
    </source>
</evidence>
<organism evidence="12 13">
    <name type="scientific">Priestia aryabhattai</name>
    <name type="common">Bacillus aryabhattai</name>
    <dbReference type="NCBI Taxonomy" id="412384"/>
    <lineage>
        <taxon>Bacteria</taxon>
        <taxon>Bacillati</taxon>
        <taxon>Bacillota</taxon>
        <taxon>Bacilli</taxon>
        <taxon>Bacillales</taxon>
        <taxon>Bacillaceae</taxon>
        <taxon>Priestia</taxon>
    </lineage>
</organism>
<dbReference type="PANTHER" id="PTHR43065">
    <property type="entry name" value="SENSOR HISTIDINE KINASE"/>
    <property type="match status" value="1"/>
</dbReference>
<dbReference type="AlphaFoldDB" id="A0A7W3ND80"/>
<evidence type="ECO:0000259" key="11">
    <source>
        <dbReference type="PROSITE" id="PS50113"/>
    </source>
</evidence>
<dbReference type="CDD" id="cd00130">
    <property type="entry name" value="PAS"/>
    <property type="match status" value="1"/>
</dbReference>
<dbReference type="InterPro" id="IPR000700">
    <property type="entry name" value="PAS-assoc_C"/>
</dbReference>
<keyword evidence="3" id="KW-0597">Phosphoprotein</keyword>
<keyword evidence="8" id="KW-0902">Two-component regulatory system</keyword>
<dbReference type="InterPro" id="IPR003594">
    <property type="entry name" value="HATPase_dom"/>
</dbReference>
<feature type="domain" description="PAS" evidence="10">
    <location>
        <begin position="56"/>
        <end position="126"/>
    </location>
</feature>
<evidence type="ECO:0000256" key="3">
    <source>
        <dbReference type="ARBA" id="ARBA00022553"/>
    </source>
</evidence>
<dbReference type="EC" id="2.7.13.3" evidence="2"/>
<keyword evidence="13" id="KW-1185">Reference proteome</keyword>
<evidence type="ECO:0000256" key="5">
    <source>
        <dbReference type="ARBA" id="ARBA00022741"/>
    </source>
</evidence>
<dbReference type="InterPro" id="IPR036890">
    <property type="entry name" value="HATPase_C_sf"/>
</dbReference>
<evidence type="ECO:0000256" key="1">
    <source>
        <dbReference type="ARBA" id="ARBA00000085"/>
    </source>
</evidence>
<dbReference type="RefSeq" id="WP_252287712.1">
    <property type="nucleotide sequence ID" value="NZ_JACJHT010000003.1"/>
</dbReference>
<dbReference type="PROSITE" id="PS50113">
    <property type="entry name" value="PAC"/>
    <property type="match status" value="1"/>
</dbReference>
<dbReference type="InterPro" id="IPR003661">
    <property type="entry name" value="HisK_dim/P_dom"/>
</dbReference>